<keyword evidence="5 10" id="KW-0067">ATP-binding</keyword>
<comment type="similarity">
    <text evidence="10">Belongs to the MurCDEF family. MurF subfamily.</text>
</comment>
<evidence type="ECO:0000256" key="5">
    <source>
        <dbReference type="ARBA" id="ARBA00022840"/>
    </source>
</evidence>
<dbReference type="Gene3D" id="3.90.190.20">
    <property type="entry name" value="Mur ligase, C-terminal domain"/>
    <property type="match status" value="1"/>
</dbReference>
<keyword evidence="7 10" id="KW-0573">Peptidoglycan synthesis</keyword>
<dbReference type="InterPro" id="IPR005863">
    <property type="entry name" value="UDP-N-AcMur_synth"/>
</dbReference>
<dbReference type="GO" id="GO:0047480">
    <property type="term" value="F:UDP-N-acetylmuramoyl-tripeptide-D-alanyl-D-alanine ligase activity"/>
    <property type="evidence" value="ECO:0007669"/>
    <property type="project" value="UniProtKB-EC"/>
</dbReference>
<dbReference type="Gene3D" id="3.40.1190.10">
    <property type="entry name" value="Mur-like, catalytic domain"/>
    <property type="match status" value="1"/>
</dbReference>
<evidence type="ECO:0000259" key="14">
    <source>
        <dbReference type="Pfam" id="PF08245"/>
    </source>
</evidence>
<evidence type="ECO:0000259" key="13">
    <source>
        <dbReference type="Pfam" id="PF02875"/>
    </source>
</evidence>
<dbReference type="SUPFAM" id="SSF53623">
    <property type="entry name" value="MurD-like peptide ligases, catalytic domain"/>
    <property type="match status" value="1"/>
</dbReference>
<comment type="subcellular location">
    <subcellularLocation>
        <location evidence="10 11">Cytoplasm</location>
    </subcellularLocation>
</comment>
<protein>
    <recommendedName>
        <fullName evidence="10 11">UDP-N-acetylmuramoyl-tripeptide--D-alanyl-D-alanine ligase</fullName>
        <ecNumber evidence="10 11">6.3.2.10</ecNumber>
    </recommendedName>
    <alternativeName>
        <fullName evidence="10">D-alanyl-D-alanine-adding enzyme</fullName>
    </alternativeName>
</protein>
<keyword evidence="2 10" id="KW-0436">Ligase</keyword>
<evidence type="ECO:0000256" key="3">
    <source>
        <dbReference type="ARBA" id="ARBA00022618"/>
    </source>
</evidence>
<comment type="catalytic activity">
    <reaction evidence="10 11">
        <text>D-alanyl-D-alanine + UDP-N-acetyl-alpha-D-muramoyl-L-alanyl-gamma-D-glutamyl-meso-2,6-diaminopimelate + ATP = UDP-N-acetyl-alpha-D-muramoyl-L-alanyl-gamma-D-glutamyl-meso-2,6-diaminopimeloyl-D-alanyl-D-alanine + ADP + phosphate + H(+)</text>
        <dbReference type="Rhea" id="RHEA:28374"/>
        <dbReference type="ChEBI" id="CHEBI:15378"/>
        <dbReference type="ChEBI" id="CHEBI:30616"/>
        <dbReference type="ChEBI" id="CHEBI:43474"/>
        <dbReference type="ChEBI" id="CHEBI:57822"/>
        <dbReference type="ChEBI" id="CHEBI:61386"/>
        <dbReference type="ChEBI" id="CHEBI:83905"/>
        <dbReference type="ChEBI" id="CHEBI:456216"/>
        <dbReference type="EC" id="6.3.2.10"/>
    </reaction>
</comment>
<comment type="function">
    <text evidence="10 11">Involved in cell wall formation. Catalyzes the final step in the synthesis of UDP-N-acetylmuramoyl-pentapeptide, the precursor of murein.</text>
</comment>
<dbReference type="NCBIfam" id="TIGR01143">
    <property type="entry name" value="murF"/>
    <property type="match status" value="1"/>
</dbReference>
<dbReference type="InterPro" id="IPR013221">
    <property type="entry name" value="Mur_ligase_cen"/>
</dbReference>
<keyword evidence="1 10" id="KW-0963">Cytoplasm</keyword>
<evidence type="ECO:0000256" key="4">
    <source>
        <dbReference type="ARBA" id="ARBA00022741"/>
    </source>
</evidence>
<evidence type="ECO:0000256" key="7">
    <source>
        <dbReference type="ARBA" id="ARBA00022984"/>
    </source>
</evidence>
<feature type="domain" description="Mur ligase C-terminal" evidence="13">
    <location>
        <begin position="302"/>
        <end position="419"/>
    </location>
</feature>
<evidence type="ECO:0000256" key="9">
    <source>
        <dbReference type="ARBA" id="ARBA00023316"/>
    </source>
</evidence>
<dbReference type="EMBL" id="JAUHJS010000006">
    <property type="protein sequence ID" value="MDN4166198.1"/>
    <property type="molecule type" value="Genomic_DNA"/>
</dbReference>
<dbReference type="InterPro" id="IPR036565">
    <property type="entry name" value="Mur-like_cat_sf"/>
</dbReference>
<keyword evidence="6 10" id="KW-0133">Cell shape</keyword>
<dbReference type="Pfam" id="PF02875">
    <property type="entry name" value="Mur_ligase_C"/>
    <property type="match status" value="1"/>
</dbReference>
<name>A0ABT8F6T2_9BACT</name>
<evidence type="ECO:0000256" key="10">
    <source>
        <dbReference type="HAMAP-Rule" id="MF_02019"/>
    </source>
</evidence>
<evidence type="ECO:0000256" key="6">
    <source>
        <dbReference type="ARBA" id="ARBA00022960"/>
    </source>
</evidence>
<reference evidence="15" key="1">
    <citation type="submission" date="2023-06" db="EMBL/GenBank/DDBJ databases">
        <title>Cytophagales bacterium Strain LB-30, isolated from soil.</title>
        <authorList>
            <person name="Liu B."/>
        </authorList>
    </citation>
    <scope>NUCLEOTIDE SEQUENCE</scope>
    <source>
        <strain evidence="15">LB-30</strain>
    </source>
</reference>
<dbReference type="Proteomes" id="UP001168552">
    <property type="component" value="Unassembled WGS sequence"/>
</dbReference>
<dbReference type="PANTHER" id="PTHR43024">
    <property type="entry name" value="UDP-N-ACETYLMURAMOYL-TRIPEPTIDE--D-ALANYL-D-ALANINE LIGASE"/>
    <property type="match status" value="1"/>
</dbReference>
<evidence type="ECO:0000256" key="8">
    <source>
        <dbReference type="ARBA" id="ARBA00023306"/>
    </source>
</evidence>
<dbReference type="InterPro" id="IPR035911">
    <property type="entry name" value="MurE/MurF_N"/>
</dbReference>
<keyword evidence="4 10" id="KW-0547">Nucleotide-binding</keyword>
<evidence type="ECO:0000256" key="11">
    <source>
        <dbReference type="RuleBase" id="RU004136"/>
    </source>
</evidence>
<sequence>MTEPMIERLYLRFQESKGVSTDTRNITRGSIFFALKGPNFNANEFAAEALQKGAKYAVVDDAAYSKDGRYIVVPDTLKALQQLALHHRRKFSIPFIAITGSNGKTTSKELIRSVLSQKYITYATQGNLNNHIGVPLTLLQITDDIQIAIIEMGASKQGDIAELCAIAEPTHGIITNIGKAHLEGMGGIEGVIKTKTELYDFLHANEGTVFVNSQHAVLMEHAARFTSPILFPAEHDFYHCEMVEANPFVVLKSEGGDLVRTQMIGSYNFENMAAALCIGKYFDVREQEGLQGILAYVPSNNRSQIVQRGSNTIIQDAYNANPSSMKESLNNFMRMKADHKMVVLGDMLELGTESEAEHCALGELVAQGNFDKVVFYGERMQAALASNPQAYYFTDKFSLRNWISDLKLSNYHILIKGSRSMGLEQVVEAI</sequence>
<dbReference type="SUPFAM" id="SSF53244">
    <property type="entry name" value="MurD-like peptide ligases, peptide-binding domain"/>
    <property type="match status" value="1"/>
</dbReference>
<dbReference type="InterPro" id="IPR000713">
    <property type="entry name" value="Mur_ligase_N"/>
</dbReference>
<evidence type="ECO:0000259" key="12">
    <source>
        <dbReference type="Pfam" id="PF01225"/>
    </source>
</evidence>
<keyword evidence="3 10" id="KW-0132">Cell division</keyword>
<dbReference type="Gene3D" id="3.40.1390.10">
    <property type="entry name" value="MurE/MurF, N-terminal domain"/>
    <property type="match status" value="1"/>
</dbReference>
<dbReference type="HAMAP" id="MF_02019">
    <property type="entry name" value="MurF"/>
    <property type="match status" value="1"/>
</dbReference>
<feature type="domain" description="Mur ligase N-terminal catalytic" evidence="12">
    <location>
        <begin position="17"/>
        <end position="87"/>
    </location>
</feature>
<keyword evidence="8 10" id="KW-0131">Cell cycle</keyword>
<dbReference type="InterPro" id="IPR004101">
    <property type="entry name" value="Mur_ligase_C"/>
</dbReference>
<keyword evidence="9 10" id="KW-0961">Cell wall biogenesis/degradation</keyword>
<accession>A0ABT8F6T2</accession>
<dbReference type="PANTHER" id="PTHR43024:SF1">
    <property type="entry name" value="UDP-N-ACETYLMURAMOYL-TRIPEPTIDE--D-ALANYL-D-ALANINE LIGASE"/>
    <property type="match status" value="1"/>
</dbReference>
<gene>
    <name evidence="10 15" type="primary">murF</name>
    <name evidence="15" type="ORF">QWY31_11840</name>
</gene>
<proteinExistence type="inferred from homology"/>
<feature type="domain" description="Mur ligase central" evidence="14">
    <location>
        <begin position="98"/>
        <end position="278"/>
    </location>
</feature>
<feature type="binding site" evidence="10">
    <location>
        <begin position="100"/>
        <end position="106"/>
    </location>
    <ligand>
        <name>ATP</name>
        <dbReference type="ChEBI" id="CHEBI:30616"/>
    </ligand>
</feature>
<dbReference type="SUPFAM" id="SSF63418">
    <property type="entry name" value="MurE/MurF N-terminal domain"/>
    <property type="match status" value="1"/>
</dbReference>
<keyword evidence="16" id="KW-1185">Reference proteome</keyword>
<evidence type="ECO:0000256" key="2">
    <source>
        <dbReference type="ARBA" id="ARBA00022598"/>
    </source>
</evidence>
<dbReference type="Pfam" id="PF01225">
    <property type="entry name" value="Mur_ligase"/>
    <property type="match status" value="1"/>
</dbReference>
<evidence type="ECO:0000313" key="16">
    <source>
        <dbReference type="Proteomes" id="UP001168552"/>
    </source>
</evidence>
<dbReference type="InterPro" id="IPR036615">
    <property type="entry name" value="Mur_ligase_C_dom_sf"/>
</dbReference>
<comment type="pathway">
    <text evidence="10 11">Cell wall biogenesis; peptidoglycan biosynthesis.</text>
</comment>
<comment type="caution">
    <text evidence="15">The sequence shown here is derived from an EMBL/GenBank/DDBJ whole genome shotgun (WGS) entry which is preliminary data.</text>
</comment>
<dbReference type="InterPro" id="IPR051046">
    <property type="entry name" value="MurCDEF_CellWall_CoF430Synth"/>
</dbReference>
<organism evidence="15 16">
    <name type="scientific">Shiella aurantiaca</name>
    <dbReference type="NCBI Taxonomy" id="3058365"/>
    <lineage>
        <taxon>Bacteria</taxon>
        <taxon>Pseudomonadati</taxon>
        <taxon>Bacteroidota</taxon>
        <taxon>Cytophagia</taxon>
        <taxon>Cytophagales</taxon>
        <taxon>Shiellaceae</taxon>
        <taxon>Shiella</taxon>
    </lineage>
</organism>
<evidence type="ECO:0000313" key="15">
    <source>
        <dbReference type="EMBL" id="MDN4166198.1"/>
    </source>
</evidence>
<dbReference type="Pfam" id="PF08245">
    <property type="entry name" value="Mur_ligase_M"/>
    <property type="match status" value="1"/>
</dbReference>
<evidence type="ECO:0000256" key="1">
    <source>
        <dbReference type="ARBA" id="ARBA00022490"/>
    </source>
</evidence>
<dbReference type="EC" id="6.3.2.10" evidence="10 11"/>